<dbReference type="Proteomes" id="UP000196803">
    <property type="component" value="Unassembled WGS sequence"/>
</dbReference>
<reference evidence="2 3" key="1">
    <citation type="submission" date="2017-05" db="EMBL/GenBank/DDBJ databases">
        <authorList>
            <person name="Varghese N."/>
            <person name="Submissions S."/>
        </authorList>
    </citation>
    <scope>NUCLEOTIDE SEQUENCE [LARGE SCALE GENOMIC DNA]</scope>
    <source>
        <strain evidence="2 3">MACB1020</strain>
    </source>
</reference>
<dbReference type="PANTHER" id="PTHR10859:SF91">
    <property type="entry name" value="DOLICHYL-PHOSPHATE BETA-GLUCOSYLTRANSFERASE"/>
    <property type="match status" value="1"/>
</dbReference>
<evidence type="ECO:0000259" key="1">
    <source>
        <dbReference type="Pfam" id="PF00535"/>
    </source>
</evidence>
<dbReference type="PANTHER" id="PTHR10859">
    <property type="entry name" value="GLYCOSYL TRANSFERASE"/>
    <property type="match status" value="1"/>
</dbReference>
<dbReference type="Gene3D" id="3.90.550.10">
    <property type="entry name" value="Spore Coat Polysaccharide Biosynthesis Protein SpsA, Chain A"/>
    <property type="match status" value="1"/>
</dbReference>
<dbReference type="SUPFAM" id="SSF53448">
    <property type="entry name" value="Nucleotide-diphospho-sugar transferases"/>
    <property type="match status" value="1"/>
</dbReference>
<dbReference type="EMBL" id="FXXC01000001">
    <property type="protein sequence ID" value="SMR90889.1"/>
    <property type="molecule type" value="Genomic_DNA"/>
</dbReference>
<protein>
    <submittedName>
        <fullName evidence="2">Dolichyl-phosphate beta-glucosyltransferase</fullName>
    </submittedName>
</protein>
<dbReference type="Pfam" id="PF00535">
    <property type="entry name" value="Glycos_transf_2"/>
    <property type="match status" value="1"/>
</dbReference>
<dbReference type="RefSeq" id="WP_015906783.1">
    <property type="nucleotide sequence ID" value="NZ_FUZJ01000001.1"/>
</dbReference>
<sequence length="268" mass="30906">MSAKEFPKNELISVIIPCYNEAQNIGQTLKEIYDYLDEFVPNYEVIVVVEKSTDNTLEVINSRKNQKTIVLENTKKYGKGYSLKRGIYFAKGQYILTCDADLPVDIKKYFLPMLELLKRDEKVAAVFATALAIKTCRKERGFVRSIVSLIFFVFRQLLLQFPVSDTQLGFKLFRADVAKKFCQKVNENGFLFDLILTDLMLNEGYQIEEVNVKVVERKIKSSVSVAEIIKTTYKFCKYILFTRSKLLRKCTDKVMINDKSKSIKATSI</sequence>
<dbReference type="InterPro" id="IPR001173">
    <property type="entry name" value="Glyco_trans_2-like"/>
</dbReference>
<evidence type="ECO:0000313" key="3">
    <source>
        <dbReference type="Proteomes" id="UP000196803"/>
    </source>
</evidence>
<keyword evidence="3" id="KW-1185">Reference proteome</keyword>
<dbReference type="GeneID" id="31771526"/>
<organism evidence="2 3">
    <name type="scientific">Caldicellulosiruptor bescii</name>
    <name type="common">Anaerocellum thermophilum</name>
    <dbReference type="NCBI Taxonomy" id="31899"/>
    <lineage>
        <taxon>Bacteria</taxon>
        <taxon>Bacillati</taxon>
        <taxon>Bacillota</taxon>
        <taxon>Bacillota incertae sedis</taxon>
        <taxon>Caldicellulosiruptorales</taxon>
        <taxon>Caldicellulosiruptoraceae</taxon>
        <taxon>Caldicellulosiruptor</taxon>
    </lineage>
</organism>
<dbReference type="InterPro" id="IPR029044">
    <property type="entry name" value="Nucleotide-diphossugar_trans"/>
</dbReference>
<accession>A0ABY1S4S8</accession>
<feature type="domain" description="Glycosyltransferase 2-like" evidence="1">
    <location>
        <begin position="13"/>
        <end position="180"/>
    </location>
</feature>
<gene>
    <name evidence="2" type="ORF">SAMN05216240_0104</name>
</gene>
<evidence type="ECO:0000313" key="2">
    <source>
        <dbReference type="EMBL" id="SMR90889.1"/>
    </source>
</evidence>
<proteinExistence type="predicted"/>
<name>A0ABY1S4S8_CALBS</name>
<comment type="caution">
    <text evidence="2">The sequence shown here is derived from an EMBL/GenBank/DDBJ whole genome shotgun (WGS) entry which is preliminary data.</text>
</comment>